<protein>
    <submittedName>
        <fullName evidence="6">DoxX family protein</fullName>
    </submittedName>
</protein>
<dbReference type="EMBL" id="JAHESF010000007">
    <property type="protein sequence ID" value="MBT1697110.1"/>
    <property type="molecule type" value="Genomic_DNA"/>
</dbReference>
<name>A0AAP2DJ18_9BACT</name>
<comment type="caution">
    <text evidence="6">The sequence shown here is derived from an EMBL/GenBank/DDBJ whole genome shotgun (WGS) entry which is preliminary data.</text>
</comment>
<evidence type="ECO:0000313" key="6">
    <source>
        <dbReference type="EMBL" id="MBT1697110.1"/>
    </source>
</evidence>
<evidence type="ECO:0000256" key="3">
    <source>
        <dbReference type="ARBA" id="ARBA00022989"/>
    </source>
</evidence>
<feature type="transmembrane region" description="Helical" evidence="5">
    <location>
        <begin position="19"/>
        <end position="38"/>
    </location>
</feature>
<sequence length="134" mass="14661">MATVAQPALSKGRLWTARIMGGLVIAFMLVDSIFKFIVNEQVAAGAVELGFQAHHLPVMGSLGLISILLFAFPRTEILGAVLLTGYFGGVVATHLRLDNPLFSHILFPVYLAILAWGSLWIRNDRVKKLFLNQG</sequence>
<organism evidence="6 7">
    <name type="scientific">Chryseosolibacter histidini</name>
    <dbReference type="NCBI Taxonomy" id="2782349"/>
    <lineage>
        <taxon>Bacteria</taxon>
        <taxon>Pseudomonadati</taxon>
        <taxon>Bacteroidota</taxon>
        <taxon>Cytophagia</taxon>
        <taxon>Cytophagales</taxon>
        <taxon>Chryseotaleaceae</taxon>
        <taxon>Chryseosolibacter</taxon>
    </lineage>
</organism>
<reference evidence="6 7" key="1">
    <citation type="submission" date="2021-05" db="EMBL/GenBank/DDBJ databases">
        <title>A Polyphasic approach of four new species of the genus Ohtaekwangia: Ohtaekwangia histidinii sp. nov., Ohtaekwangia cretensis sp. nov., Ohtaekwangia indiensis sp. nov., Ohtaekwangia reichenbachii sp. nov. from diverse environment.</title>
        <authorList>
            <person name="Octaviana S."/>
        </authorList>
    </citation>
    <scope>NUCLEOTIDE SEQUENCE [LARGE SCALE GENOMIC DNA]</scope>
    <source>
        <strain evidence="6 7">PWU4</strain>
    </source>
</reference>
<evidence type="ECO:0000256" key="5">
    <source>
        <dbReference type="SAM" id="Phobius"/>
    </source>
</evidence>
<keyword evidence="7" id="KW-1185">Reference proteome</keyword>
<evidence type="ECO:0000256" key="4">
    <source>
        <dbReference type="ARBA" id="ARBA00023136"/>
    </source>
</evidence>
<evidence type="ECO:0000256" key="2">
    <source>
        <dbReference type="ARBA" id="ARBA00022692"/>
    </source>
</evidence>
<feature type="transmembrane region" description="Helical" evidence="5">
    <location>
        <begin position="77"/>
        <end position="95"/>
    </location>
</feature>
<comment type="subcellular location">
    <subcellularLocation>
        <location evidence="1">Membrane</location>
        <topology evidence="1">Multi-pass membrane protein</topology>
    </subcellularLocation>
</comment>
<dbReference type="InterPro" id="IPR032808">
    <property type="entry name" value="DoxX"/>
</dbReference>
<gene>
    <name evidence="6" type="ORF">KK083_09505</name>
</gene>
<dbReference type="RefSeq" id="WP_254162850.1">
    <property type="nucleotide sequence ID" value="NZ_JAHESF010000007.1"/>
</dbReference>
<keyword evidence="4 5" id="KW-0472">Membrane</keyword>
<keyword evidence="3 5" id="KW-1133">Transmembrane helix</keyword>
<dbReference type="AlphaFoldDB" id="A0AAP2DJ18"/>
<feature type="transmembrane region" description="Helical" evidence="5">
    <location>
        <begin position="50"/>
        <end position="70"/>
    </location>
</feature>
<accession>A0AAP2DJ18</accession>
<keyword evidence="2 5" id="KW-0812">Transmembrane</keyword>
<dbReference type="Pfam" id="PF13564">
    <property type="entry name" value="DoxX_2"/>
    <property type="match status" value="1"/>
</dbReference>
<proteinExistence type="predicted"/>
<evidence type="ECO:0000313" key="7">
    <source>
        <dbReference type="Proteomes" id="UP001319200"/>
    </source>
</evidence>
<dbReference type="GO" id="GO:0016020">
    <property type="term" value="C:membrane"/>
    <property type="evidence" value="ECO:0007669"/>
    <property type="project" value="UniProtKB-SubCell"/>
</dbReference>
<evidence type="ECO:0000256" key="1">
    <source>
        <dbReference type="ARBA" id="ARBA00004141"/>
    </source>
</evidence>
<dbReference type="Proteomes" id="UP001319200">
    <property type="component" value="Unassembled WGS sequence"/>
</dbReference>
<feature type="transmembrane region" description="Helical" evidence="5">
    <location>
        <begin position="101"/>
        <end position="121"/>
    </location>
</feature>